<feature type="compositionally biased region" description="Basic and acidic residues" evidence="1">
    <location>
        <begin position="359"/>
        <end position="369"/>
    </location>
</feature>
<feature type="compositionally biased region" description="Acidic residues" evidence="1">
    <location>
        <begin position="439"/>
        <end position="451"/>
    </location>
</feature>
<evidence type="ECO:0008006" key="4">
    <source>
        <dbReference type="Google" id="ProtNLM"/>
    </source>
</evidence>
<keyword evidence="3" id="KW-1185">Reference proteome</keyword>
<gene>
    <name evidence="2" type="ORF">CKAH01_17106</name>
</gene>
<proteinExistence type="predicted"/>
<accession>A0AAD9YDY1</accession>
<reference evidence="2" key="1">
    <citation type="submission" date="2023-02" db="EMBL/GenBank/DDBJ databases">
        <title>Colletotrichum kahawae CIFC_Que2 genome sequencing and assembly.</title>
        <authorList>
            <person name="Baroncelli R."/>
        </authorList>
    </citation>
    <scope>NUCLEOTIDE SEQUENCE</scope>
    <source>
        <strain evidence="2">CIFC_Que2</strain>
    </source>
</reference>
<protein>
    <recommendedName>
        <fullName evidence="4">BTB domain-containing protein</fullName>
    </recommendedName>
</protein>
<dbReference type="Proteomes" id="UP001281614">
    <property type="component" value="Unassembled WGS sequence"/>
</dbReference>
<feature type="region of interest" description="Disordered" evidence="1">
    <location>
        <begin position="420"/>
        <end position="461"/>
    </location>
</feature>
<feature type="compositionally biased region" description="Basic residues" evidence="1">
    <location>
        <begin position="302"/>
        <end position="317"/>
    </location>
</feature>
<evidence type="ECO:0000313" key="3">
    <source>
        <dbReference type="Proteomes" id="UP001281614"/>
    </source>
</evidence>
<evidence type="ECO:0000256" key="1">
    <source>
        <dbReference type="SAM" id="MobiDB-lite"/>
    </source>
</evidence>
<organism evidence="2 3">
    <name type="scientific">Colletotrichum kahawae</name>
    <name type="common">Coffee berry disease fungus</name>
    <dbReference type="NCBI Taxonomy" id="34407"/>
    <lineage>
        <taxon>Eukaryota</taxon>
        <taxon>Fungi</taxon>
        <taxon>Dikarya</taxon>
        <taxon>Ascomycota</taxon>
        <taxon>Pezizomycotina</taxon>
        <taxon>Sordariomycetes</taxon>
        <taxon>Hypocreomycetidae</taxon>
        <taxon>Glomerellales</taxon>
        <taxon>Glomerellaceae</taxon>
        <taxon>Colletotrichum</taxon>
        <taxon>Colletotrichum gloeosporioides species complex</taxon>
    </lineage>
</organism>
<sequence length="487" mass="54189">MEPRPYISPSCKIFFHNRKPFTVPRDFLKDSDALLASCDAFNNLDLRKIPDDAGHVLVHYLYTNTWQTLRETTFGDSIPVMKSHFEISVHVYCAARAYDLPGLVSLAKAKMKTLAFHLPELDVVVSASAACQLLPDDDEWFEVFLHRHVKEMFRRQISLDQSAFMESFQGGTSYSKMLAKSMFTLCCENSGRHRTFQGDNGASVVWEVLDKTIGNESETVNGVQEAHNLLSESQPEPTHEEAPVFETPPLDDWAVAGKIAEPEDAPRESAEAGVDYTVNYFSASPPETAPIQEANPTSLPAKKSKKEKKKDKKIKAAKKNEGVLKGSSVESLPVSERIPDPGLGSEIEPVALEETCGQRSDESGDREAAEPLILESEGMGDPWAFPIKAKKKEKKSGGVAAISPEPMEFTRIWPPIEKKNEKQLWGDLITGNPKVSMESEPEPGPEPEPEPDSTSTIVEDPWEQFSLTMKEKKRLKKLKKESQLGCV</sequence>
<feature type="region of interest" description="Disordered" evidence="1">
    <location>
        <begin position="285"/>
        <end position="382"/>
    </location>
</feature>
<dbReference type="EMBL" id="VYYT01000206">
    <property type="protein sequence ID" value="KAK2756872.1"/>
    <property type="molecule type" value="Genomic_DNA"/>
</dbReference>
<evidence type="ECO:0000313" key="2">
    <source>
        <dbReference type="EMBL" id="KAK2756872.1"/>
    </source>
</evidence>
<name>A0AAD9YDY1_COLKA</name>
<comment type="caution">
    <text evidence="2">The sequence shown here is derived from an EMBL/GenBank/DDBJ whole genome shotgun (WGS) entry which is preliminary data.</text>
</comment>
<dbReference type="PANTHER" id="PTHR37538:SF1">
    <property type="entry name" value="BTB DOMAIN-CONTAINING PROTEIN"/>
    <property type="match status" value="1"/>
</dbReference>
<dbReference type="PANTHER" id="PTHR37538">
    <property type="entry name" value="BTB DOMAIN-CONTAINING PROTEIN"/>
    <property type="match status" value="1"/>
</dbReference>
<dbReference type="AlphaFoldDB" id="A0AAD9YDY1"/>